<dbReference type="GeneID" id="92178358"/>
<protein>
    <recommendedName>
        <fullName evidence="9">Glycosyltransferase 61 catalytic domain-containing protein</fullName>
    </recommendedName>
</protein>
<evidence type="ECO:0000256" key="4">
    <source>
        <dbReference type="ARBA" id="ARBA00022692"/>
    </source>
</evidence>
<name>A0AAW0Z4V3_9TREE</name>
<evidence type="ECO:0000313" key="10">
    <source>
        <dbReference type="EMBL" id="KAK8865950.1"/>
    </source>
</evidence>
<dbReference type="GO" id="GO:0035269">
    <property type="term" value="P:protein O-linked glycosylation via mannose"/>
    <property type="evidence" value="ECO:0007669"/>
    <property type="project" value="TreeGrafter"/>
</dbReference>
<evidence type="ECO:0000256" key="7">
    <source>
        <dbReference type="ARBA" id="ARBA00023180"/>
    </source>
</evidence>
<evidence type="ECO:0000256" key="2">
    <source>
        <dbReference type="ARBA" id="ARBA00022676"/>
    </source>
</evidence>
<keyword evidence="6" id="KW-0472">Membrane</keyword>
<dbReference type="KEGG" id="kne:92178358"/>
<evidence type="ECO:0000256" key="3">
    <source>
        <dbReference type="ARBA" id="ARBA00022679"/>
    </source>
</evidence>
<evidence type="ECO:0000256" key="1">
    <source>
        <dbReference type="ARBA" id="ARBA00004167"/>
    </source>
</evidence>
<dbReference type="RefSeq" id="XP_066805429.1">
    <property type="nucleotide sequence ID" value="XM_066944228.1"/>
</dbReference>
<dbReference type="Pfam" id="PF04577">
    <property type="entry name" value="Glyco_transf_61"/>
    <property type="match status" value="1"/>
</dbReference>
<dbReference type="AlphaFoldDB" id="A0AAW0Z4V3"/>
<dbReference type="InterPro" id="IPR049625">
    <property type="entry name" value="Glyco_transf_61_cat"/>
</dbReference>
<comment type="subcellular location">
    <subcellularLocation>
        <location evidence="1">Membrane</location>
        <topology evidence="1">Single-pass membrane protein</topology>
    </subcellularLocation>
</comment>
<keyword evidence="8" id="KW-0175">Coiled coil</keyword>
<feature type="coiled-coil region" evidence="8">
    <location>
        <begin position="366"/>
        <end position="403"/>
    </location>
</feature>
<evidence type="ECO:0000256" key="6">
    <source>
        <dbReference type="ARBA" id="ARBA00023136"/>
    </source>
</evidence>
<dbReference type="GO" id="GO:0005783">
    <property type="term" value="C:endoplasmic reticulum"/>
    <property type="evidence" value="ECO:0007669"/>
    <property type="project" value="TreeGrafter"/>
</dbReference>
<evidence type="ECO:0000256" key="5">
    <source>
        <dbReference type="ARBA" id="ARBA00022989"/>
    </source>
</evidence>
<evidence type="ECO:0000313" key="11">
    <source>
        <dbReference type="Proteomes" id="UP001388673"/>
    </source>
</evidence>
<dbReference type="PANTHER" id="PTHR20961">
    <property type="entry name" value="GLYCOSYLTRANSFERASE"/>
    <property type="match status" value="1"/>
</dbReference>
<accession>A0AAW0Z4V3</accession>
<keyword evidence="4" id="KW-0812">Transmembrane</keyword>
<evidence type="ECO:0000259" key="9">
    <source>
        <dbReference type="Pfam" id="PF04577"/>
    </source>
</evidence>
<dbReference type="GO" id="GO:0016020">
    <property type="term" value="C:membrane"/>
    <property type="evidence" value="ECO:0007669"/>
    <property type="project" value="UniProtKB-SubCell"/>
</dbReference>
<keyword evidence="2" id="KW-0328">Glycosyltransferase</keyword>
<keyword evidence="5" id="KW-1133">Transmembrane helix</keyword>
<keyword evidence="11" id="KW-1185">Reference proteome</keyword>
<reference evidence="10 11" key="1">
    <citation type="journal article" date="2024" name="bioRxiv">
        <title>Comparative genomics of Cryptococcus and Kwoniella reveals pathogenesis evolution and contrasting karyotype dynamics via intercentromeric recombination or chromosome fusion.</title>
        <authorList>
            <person name="Coelho M.A."/>
            <person name="David-Palma M."/>
            <person name="Shea T."/>
            <person name="Bowers K."/>
            <person name="McGinley-Smith S."/>
            <person name="Mohammad A.W."/>
            <person name="Gnirke A."/>
            <person name="Yurkov A.M."/>
            <person name="Nowrousian M."/>
            <person name="Sun S."/>
            <person name="Cuomo C.A."/>
            <person name="Heitman J."/>
        </authorList>
    </citation>
    <scope>NUCLEOTIDE SEQUENCE [LARGE SCALE GENOMIC DNA]</scope>
    <source>
        <strain evidence="10 11">CBS 13917</strain>
    </source>
</reference>
<comment type="caution">
    <text evidence="10">The sequence shown here is derived from an EMBL/GenBank/DDBJ whole genome shotgun (WGS) entry which is preliminary data.</text>
</comment>
<keyword evidence="3" id="KW-0808">Transferase</keyword>
<keyword evidence="7" id="KW-0325">Glycoprotein</keyword>
<dbReference type="PANTHER" id="PTHR20961:SF38">
    <property type="entry name" value="PROTEIN O-LINKED-MANNOSE BETA-1,4-N-ACETYLGLUCOSAMINYLTRANSFERASE 2"/>
    <property type="match status" value="1"/>
</dbReference>
<dbReference type="InterPro" id="IPR007657">
    <property type="entry name" value="Glycosyltransferase_61"/>
</dbReference>
<dbReference type="EMBL" id="JBCAWK010000002">
    <property type="protein sequence ID" value="KAK8865950.1"/>
    <property type="molecule type" value="Genomic_DNA"/>
</dbReference>
<evidence type="ECO:0000256" key="8">
    <source>
        <dbReference type="SAM" id="Coils"/>
    </source>
</evidence>
<dbReference type="Proteomes" id="UP001388673">
    <property type="component" value="Unassembled WGS sequence"/>
</dbReference>
<sequence length="581" mass="65135">MMGSFHPTRREIILVLTLTVLLGLFLQFDLSLRFTDSTGSDSLFGFKVGFGNRREDDWSDDGRRLRGGSSSGIGAGRIASGGADRWLEDIETGVEYSKTAKIAGMAESKVRWGEEGAPRTLVLAHAPGWTIFDQIYLFNGTWFIVTDNPSSIPLLRLMTSTGNEIWNDEESIKGREPTEQDMRIIFPSEAKRLFGNSASLVSGSTFLVNDPSQFLDHYYHFAAELLVGLWRTYASLDPTITAQGITHLPSPSRMIFPHVAAGKWNDYAKMNSFLSRAIFPSMSYEYQNDFLDRADTARAFVFERVLFADRAAAFRGPEFAKTWRTASEAVTLQASKYWWSPVRKNLLEFVGGGQGLEMDMTEVGLGVGVEVEAEEAEEDVVALEAEAGALAEEKEELLEADRQAKQAHMGKPVITYVSRQDWGRRMLKKAGHDSLVKELKELEKKYDWEINIVSMDKMTRDEQIRLSARTTVMMGVHGNGLTHLLWMNAQNPRSTVIEFFYPGGFAEDYEFTSRALGIKHYGVWDDEVFTAPDTPQVAYPEGFQGNEIPLSGKAVADLIVQRLLVDRPRSLEEPHTSEPTV</sequence>
<feature type="domain" description="Glycosyltransferase 61 catalytic" evidence="9">
    <location>
        <begin position="337"/>
        <end position="490"/>
    </location>
</feature>
<dbReference type="GO" id="GO:0097363">
    <property type="term" value="F:protein O-acetylglucosaminyltransferase activity"/>
    <property type="evidence" value="ECO:0007669"/>
    <property type="project" value="TreeGrafter"/>
</dbReference>
<proteinExistence type="predicted"/>
<gene>
    <name evidence="10" type="ORF">IAR55_001099</name>
</gene>
<organism evidence="10 11">
    <name type="scientific">Kwoniella newhampshirensis</name>
    <dbReference type="NCBI Taxonomy" id="1651941"/>
    <lineage>
        <taxon>Eukaryota</taxon>
        <taxon>Fungi</taxon>
        <taxon>Dikarya</taxon>
        <taxon>Basidiomycota</taxon>
        <taxon>Agaricomycotina</taxon>
        <taxon>Tremellomycetes</taxon>
        <taxon>Tremellales</taxon>
        <taxon>Cryptococcaceae</taxon>
        <taxon>Kwoniella</taxon>
    </lineage>
</organism>